<organism evidence="7 8">
    <name type="scientific">Rossellomorea aquimaris</name>
    <dbReference type="NCBI Taxonomy" id="189382"/>
    <lineage>
        <taxon>Bacteria</taxon>
        <taxon>Bacillati</taxon>
        <taxon>Bacillota</taxon>
        <taxon>Bacilli</taxon>
        <taxon>Bacillales</taxon>
        <taxon>Bacillaceae</taxon>
        <taxon>Rossellomorea</taxon>
    </lineage>
</organism>
<keyword evidence="4 5" id="KW-0472">Membrane</keyword>
<gene>
    <name evidence="7" type="ORF">FZC85_18090</name>
</gene>
<dbReference type="EMBL" id="VTEZ01000006">
    <property type="protein sequence ID" value="TYS83016.1"/>
    <property type="molecule type" value="Genomic_DNA"/>
</dbReference>
<feature type="domain" description="Yip1" evidence="6">
    <location>
        <begin position="12"/>
        <end position="194"/>
    </location>
</feature>
<proteinExistence type="predicted"/>
<evidence type="ECO:0000256" key="4">
    <source>
        <dbReference type="ARBA" id="ARBA00023136"/>
    </source>
</evidence>
<accession>A0A5D4U6P1</accession>
<sequence length="215" mass="23631">MELRHKIPGPSLIFKPKTESGKIADKPTLWRPATLSLIILLAALLIGVLLTDTSTLSFTDENLNSAERVQAFIIGAVAVIALFFISQSILALYLYLTVKIFRHFSSYRELLSLAFFVSIPVSLAELLKVSSPLFTSKENISALSSYIGGSPILQGMIAPLEIFNIWSLVILTIGLHQLTKLKTFKVLFIVAGLVIWDSLTSTGTAYITDLFSEPK</sequence>
<feature type="transmembrane region" description="Helical" evidence="5">
    <location>
        <begin position="110"/>
        <end position="131"/>
    </location>
</feature>
<reference evidence="7 8" key="1">
    <citation type="submission" date="2019-08" db="EMBL/GenBank/DDBJ databases">
        <title>Bacillus genomes from the desert of Cuatro Cienegas, Coahuila.</title>
        <authorList>
            <person name="Olmedo-Alvarez G."/>
        </authorList>
    </citation>
    <scope>NUCLEOTIDE SEQUENCE [LARGE SCALE GENOMIC DNA]</scope>
    <source>
        <strain evidence="7 8">CH87b_3T</strain>
    </source>
</reference>
<dbReference type="InterPro" id="IPR006977">
    <property type="entry name" value="Yip1_dom"/>
</dbReference>
<protein>
    <submittedName>
        <fullName evidence="7">YIP1 family protein</fullName>
    </submittedName>
</protein>
<dbReference type="Proteomes" id="UP000324269">
    <property type="component" value="Unassembled WGS sequence"/>
</dbReference>
<keyword evidence="3 5" id="KW-1133">Transmembrane helix</keyword>
<dbReference type="AlphaFoldDB" id="A0A5D4U6P1"/>
<evidence type="ECO:0000313" key="7">
    <source>
        <dbReference type="EMBL" id="TYS83016.1"/>
    </source>
</evidence>
<evidence type="ECO:0000256" key="3">
    <source>
        <dbReference type="ARBA" id="ARBA00022989"/>
    </source>
</evidence>
<evidence type="ECO:0000256" key="2">
    <source>
        <dbReference type="ARBA" id="ARBA00022692"/>
    </source>
</evidence>
<evidence type="ECO:0000313" key="8">
    <source>
        <dbReference type="Proteomes" id="UP000324269"/>
    </source>
</evidence>
<feature type="transmembrane region" description="Helical" evidence="5">
    <location>
        <begin position="29"/>
        <end position="51"/>
    </location>
</feature>
<feature type="transmembrane region" description="Helical" evidence="5">
    <location>
        <begin position="186"/>
        <end position="207"/>
    </location>
</feature>
<name>A0A5D4U6P1_9BACI</name>
<keyword evidence="2 5" id="KW-0812">Transmembrane</keyword>
<feature type="transmembrane region" description="Helical" evidence="5">
    <location>
        <begin position="151"/>
        <end position="174"/>
    </location>
</feature>
<dbReference type="Pfam" id="PF04893">
    <property type="entry name" value="Yip1"/>
    <property type="match status" value="1"/>
</dbReference>
<evidence type="ECO:0000259" key="6">
    <source>
        <dbReference type="Pfam" id="PF04893"/>
    </source>
</evidence>
<dbReference type="GO" id="GO:0016020">
    <property type="term" value="C:membrane"/>
    <property type="evidence" value="ECO:0007669"/>
    <property type="project" value="UniProtKB-SubCell"/>
</dbReference>
<evidence type="ECO:0000256" key="5">
    <source>
        <dbReference type="SAM" id="Phobius"/>
    </source>
</evidence>
<dbReference type="RefSeq" id="WP_148970428.1">
    <property type="nucleotide sequence ID" value="NZ_JBNIKW010000006.1"/>
</dbReference>
<comment type="subcellular location">
    <subcellularLocation>
        <location evidence="1">Membrane</location>
        <topology evidence="1">Multi-pass membrane protein</topology>
    </subcellularLocation>
</comment>
<comment type="caution">
    <text evidence="7">The sequence shown here is derived from an EMBL/GenBank/DDBJ whole genome shotgun (WGS) entry which is preliminary data.</text>
</comment>
<evidence type="ECO:0000256" key="1">
    <source>
        <dbReference type="ARBA" id="ARBA00004141"/>
    </source>
</evidence>
<feature type="transmembrane region" description="Helical" evidence="5">
    <location>
        <begin position="71"/>
        <end position="98"/>
    </location>
</feature>